<comment type="caution">
    <text evidence="2">The sequence shown here is derived from an EMBL/GenBank/DDBJ whole genome shotgun (WGS) entry which is preliminary data.</text>
</comment>
<sequence length="94" mass="10590">MSDFPALENFLSAYFHQDWRVEHDAPDAVVSAFLDGEDAEQVAAVRDELARLSAQELDEEALGNRMRVLGCEYDPTLDGGSWQEWLATLRGRFA</sequence>
<dbReference type="InterPro" id="IPR041129">
    <property type="entry name" value="CdiI_2"/>
</dbReference>
<dbReference type="Pfam" id="PF18593">
    <property type="entry name" value="CdiI_2"/>
    <property type="match status" value="1"/>
</dbReference>
<evidence type="ECO:0000313" key="2">
    <source>
        <dbReference type="EMBL" id="MFC3716655.1"/>
    </source>
</evidence>
<evidence type="ECO:0000259" key="1">
    <source>
        <dbReference type="Pfam" id="PF18593"/>
    </source>
</evidence>
<feature type="domain" description="CdiI immunity protein" evidence="1">
    <location>
        <begin position="4"/>
        <end position="92"/>
    </location>
</feature>
<dbReference type="CDD" id="cd20687">
    <property type="entry name" value="CdiI_Ykris-like"/>
    <property type="match status" value="1"/>
</dbReference>
<dbReference type="EMBL" id="JBHRYA010000007">
    <property type="protein sequence ID" value="MFC3716655.1"/>
    <property type="molecule type" value="Genomic_DNA"/>
</dbReference>
<keyword evidence="3" id="KW-1185">Reference proteome</keyword>
<dbReference type="Proteomes" id="UP001595705">
    <property type="component" value="Unassembled WGS sequence"/>
</dbReference>
<gene>
    <name evidence="2" type="ORF">ACFONC_10865</name>
</gene>
<evidence type="ECO:0000313" key="3">
    <source>
        <dbReference type="Proteomes" id="UP001595705"/>
    </source>
</evidence>
<accession>A0ABV7XKF6</accession>
<organism evidence="2 3">
    <name type="scientific">Luteimonas soli</name>
    <dbReference type="NCBI Taxonomy" id="1648966"/>
    <lineage>
        <taxon>Bacteria</taxon>
        <taxon>Pseudomonadati</taxon>
        <taxon>Pseudomonadota</taxon>
        <taxon>Gammaproteobacteria</taxon>
        <taxon>Lysobacterales</taxon>
        <taxon>Lysobacteraceae</taxon>
        <taxon>Luteimonas</taxon>
    </lineage>
</organism>
<reference evidence="3" key="1">
    <citation type="journal article" date="2019" name="Int. J. Syst. Evol. Microbiol.">
        <title>The Global Catalogue of Microorganisms (GCM) 10K type strain sequencing project: providing services to taxonomists for standard genome sequencing and annotation.</title>
        <authorList>
            <consortium name="The Broad Institute Genomics Platform"/>
            <consortium name="The Broad Institute Genome Sequencing Center for Infectious Disease"/>
            <person name="Wu L."/>
            <person name="Ma J."/>
        </authorList>
    </citation>
    <scope>NUCLEOTIDE SEQUENCE [LARGE SCALE GENOMIC DNA]</scope>
    <source>
        <strain evidence="3">KCTC 42441</strain>
    </source>
</reference>
<proteinExistence type="predicted"/>
<protein>
    <submittedName>
        <fullName evidence="2">Contact-dependent growth inhibition system immunity protein</fullName>
    </submittedName>
</protein>
<dbReference type="RefSeq" id="WP_386743972.1">
    <property type="nucleotide sequence ID" value="NZ_JBHRYA010000007.1"/>
</dbReference>
<name>A0ABV7XKF6_9GAMM</name>